<evidence type="ECO:0000313" key="1">
    <source>
        <dbReference type="EMBL" id="PJE63273.1"/>
    </source>
</evidence>
<dbReference type="Proteomes" id="UP000229554">
    <property type="component" value="Unassembled WGS sequence"/>
</dbReference>
<sequence length="182" mass="20527">MATPLPTESPQPVLFKEMVPRTIRSELERNSNFFRFNLLKNRTPTTQTTEEQLQKAGGNIYTHVANAYFETSEKDPNQFEKWILGMNEGAKYSGSWSKENIDTEMKRITKENGLKSEQRGPFIVGLAAQRMLDSTGNALEYFLTDAIIDSDPLVIPALTALRDEMVILESGPLIRQKSSPSI</sequence>
<name>A0A2M8KTS7_9BACT</name>
<dbReference type="AlphaFoldDB" id="A0A2M8KTS7"/>
<proteinExistence type="predicted"/>
<organism evidence="1 2">
    <name type="scientific">Candidatus Roizmanbacteria bacterium CG10_big_fil_rev_8_21_14_0_10_39_6</name>
    <dbReference type="NCBI Taxonomy" id="1974853"/>
    <lineage>
        <taxon>Bacteria</taxon>
        <taxon>Candidatus Roizmaniibacteriota</taxon>
    </lineage>
</organism>
<dbReference type="EMBL" id="PFED01000018">
    <property type="protein sequence ID" value="PJE63273.1"/>
    <property type="molecule type" value="Genomic_DNA"/>
</dbReference>
<evidence type="ECO:0000313" key="2">
    <source>
        <dbReference type="Proteomes" id="UP000229554"/>
    </source>
</evidence>
<comment type="caution">
    <text evidence="1">The sequence shown here is derived from an EMBL/GenBank/DDBJ whole genome shotgun (WGS) entry which is preliminary data.</text>
</comment>
<reference evidence="2" key="1">
    <citation type="submission" date="2017-09" db="EMBL/GenBank/DDBJ databases">
        <title>Depth-based differentiation of microbial function through sediment-hosted aquifers and enrichment of novel symbionts in the deep terrestrial subsurface.</title>
        <authorList>
            <person name="Probst A.J."/>
            <person name="Ladd B."/>
            <person name="Jarett J.K."/>
            <person name="Geller-Mcgrath D.E."/>
            <person name="Sieber C.M.K."/>
            <person name="Emerson J.B."/>
            <person name="Anantharaman K."/>
            <person name="Thomas B.C."/>
            <person name="Malmstrom R."/>
            <person name="Stieglmeier M."/>
            <person name="Klingl A."/>
            <person name="Woyke T."/>
            <person name="Ryan C.M."/>
            <person name="Banfield J.F."/>
        </authorList>
    </citation>
    <scope>NUCLEOTIDE SEQUENCE [LARGE SCALE GENOMIC DNA]</scope>
</reference>
<feature type="non-terminal residue" evidence="1">
    <location>
        <position position="182"/>
    </location>
</feature>
<accession>A0A2M8KTS7</accession>
<gene>
    <name evidence="1" type="ORF">COU88_00440</name>
</gene>
<protein>
    <submittedName>
        <fullName evidence="1">Uncharacterized protein</fullName>
    </submittedName>
</protein>